<name>A0ABD0KMD1_9CAEN</name>
<comment type="caution">
    <text evidence="1">The sequence shown here is derived from an EMBL/GenBank/DDBJ whole genome shotgun (WGS) entry which is preliminary data.</text>
</comment>
<reference evidence="1 2" key="1">
    <citation type="journal article" date="2023" name="Sci. Data">
        <title>Genome assembly of the Korean intertidal mud-creeper Batillaria attramentaria.</title>
        <authorList>
            <person name="Patra A.K."/>
            <person name="Ho P.T."/>
            <person name="Jun S."/>
            <person name="Lee S.J."/>
            <person name="Kim Y."/>
            <person name="Won Y.J."/>
        </authorList>
    </citation>
    <scope>NUCLEOTIDE SEQUENCE [LARGE SCALE GENOMIC DNA]</scope>
    <source>
        <strain evidence="1">Wonlab-2016</strain>
    </source>
</reference>
<accession>A0ABD0KMD1</accession>
<organism evidence="1 2">
    <name type="scientific">Batillaria attramentaria</name>
    <dbReference type="NCBI Taxonomy" id="370345"/>
    <lineage>
        <taxon>Eukaryota</taxon>
        <taxon>Metazoa</taxon>
        <taxon>Spiralia</taxon>
        <taxon>Lophotrochozoa</taxon>
        <taxon>Mollusca</taxon>
        <taxon>Gastropoda</taxon>
        <taxon>Caenogastropoda</taxon>
        <taxon>Sorbeoconcha</taxon>
        <taxon>Cerithioidea</taxon>
        <taxon>Batillariidae</taxon>
        <taxon>Batillaria</taxon>
    </lineage>
</organism>
<evidence type="ECO:0000313" key="2">
    <source>
        <dbReference type="Proteomes" id="UP001519460"/>
    </source>
</evidence>
<protein>
    <submittedName>
        <fullName evidence="1">Uncharacterized protein</fullName>
    </submittedName>
</protein>
<dbReference type="AlphaFoldDB" id="A0ABD0KMD1"/>
<evidence type="ECO:0000313" key="1">
    <source>
        <dbReference type="EMBL" id="KAK7488369.1"/>
    </source>
</evidence>
<gene>
    <name evidence="1" type="ORF">BaRGS_00020343</name>
</gene>
<dbReference type="EMBL" id="JACVVK020000151">
    <property type="protein sequence ID" value="KAK7488369.1"/>
    <property type="molecule type" value="Genomic_DNA"/>
</dbReference>
<dbReference type="Proteomes" id="UP001519460">
    <property type="component" value="Unassembled WGS sequence"/>
</dbReference>
<sequence>MDTYVKSDKSLWKLEKFFHLHEEGLYPDHTTSLSFRSSRATCRTHRAFVELPVVLFQFHFWPKTTVDSEQLALLSARDFTLLRFLGGL</sequence>
<keyword evidence="2" id="KW-1185">Reference proteome</keyword>
<proteinExistence type="predicted"/>